<evidence type="ECO:0000313" key="1">
    <source>
        <dbReference type="EMBL" id="CAG4986115.1"/>
    </source>
</evidence>
<comment type="caution">
    <text evidence="1">The sequence shown here is derived from an EMBL/GenBank/DDBJ whole genome shotgun (WGS) entry which is preliminary data.</text>
</comment>
<keyword evidence="2" id="KW-1185">Reference proteome</keyword>
<accession>A0A8S3WZ72</accession>
<dbReference type="AlphaFoldDB" id="A0A8S3WZ72"/>
<organism evidence="1 2">
    <name type="scientific">Parnassius apollo</name>
    <name type="common">Apollo butterfly</name>
    <name type="synonym">Papilio apollo</name>
    <dbReference type="NCBI Taxonomy" id="110799"/>
    <lineage>
        <taxon>Eukaryota</taxon>
        <taxon>Metazoa</taxon>
        <taxon>Ecdysozoa</taxon>
        <taxon>Arthropoda</taxon>
        <taxon>Hexapoda</taxon>
        <taxon>Insecta</taxon>
        <taxon>Pterygota</taxon>
        <taxon>Neoptera</taxon>
        <taxon>Endopterygota</taxon>
        <taxon>Lepidoptera</taxon>
        <taxon>Glossata</taxon>
        <taxon>Ditrysia</taxon>
        <taxon>Papilionoidea</taxon>
        <taxon>Papilionidae</taxon>
        <taxon>Parnassiinae</taxon>
        <taxon>Parnassini</taxon>
        <taxon>Parnassius</taxon>
        <taxon>Parnassius</taxon>
    </lineage>
</organism>
<gene>
    <name evidence="1" type="ORF">PAPOLLO_LOCUS11179</name>
</gene>
<reference evidence="1" key="1">
    <citation type="submission" date="2021-04" db="EMBL/GenBank/DDBJ databases">
        <authorList>
            <person name="Tunstrom K."/>
        </authorList>
    </citation>
    <scope>NUCLEOTIDE SEQUENCE</scope>
</reference>
<evidence type="ECO:0000313" key="2">
    <source>
        <dbReference type="Proteomes" id="UP000691718"/>
    </source>
</evidence>
<proteinExistence type="predicted"/>
<dbReference type="Proteomes" id="UP000691718">
    <property type="component" value="Unassembled WGS sequence"/>
</dbReference>
<dbReference type="OrthoDB" id="5989141at2759"/>
<name>A0A8S3WZ72_PARAO</name>
<sequence>MEENVSEINYIKDKLTITRVDFDRIHHEILLKEQWSRLNNIEIRSMPIKTSENLFQIHEALCKPIGFDVPKSQIDYIARVPSHNLRDKLIIVRYINRYTKEDFIATARAKKELYVKDLEFTGSRNRIFVNDRLTPHFKSLLTKVKALAKEKTTAMCG</sequence>
<protein>
    <submittedName>
        <fullName evidence="1">(apollo) hypothetical protein</fullName>
    </submittedName>
</protein>
<dbReference type="EMBL" id="CAJQZP010000809">
    <property type="protein sequence ID" value="CAG4986115.1"/>
    <property type="molecule type" value="Genomic_DNA"/>
</dbReference>